<dbReference type="Pfam" id="PF07591">
    <property type="entry name" value="PT-HINT"/>
    <property type="match status" value="1"/>
</dbReference>
<feature type="region of interest" description="Disordered" evidence="3">
    <location>
        <begin position="492"/>
        <end position="531"/>
    </location>
</feature>
<dbReference type="GO" id="GO:0007165">
    <property type="term" value="P:signal transduction"/>
    <property type="evidence" value="ECO:0007669"/>
    <property type="project" value="UniProtKB-KW"/>
</dbReference>
<dbReference type="GO" id="GO:0016020">
    <property type="term" value="C:membrane"/>
    <property type="evidence" value="ECO:0007669"/>
    <property type="project" value="InterPro"/>
</dbReference>
<feature type="region of interest" description="Disordered" evidence="3">
    <location>
        <begin position="448"/>
        <end position="470"/>
    </location>
</feature>
<dbReference type="EMBL" id="VYUA01000085">
    <property type="protein sequence ID" value="KAB2587622.1"/>
    <property type="molecule type" value="Genomic_DNA"/>
</dbReference>
<dbReference type="Pfam" id="PF14428">
    <property type="entry name" value="DddA-like"/>
    <property type="match status" value="1"/>
</dbReference>
<dbReference type="PROSITE" id="PS50111">
    <property type="entry name" value="CHEMOTAXIS_TRANSDUC_2"/>
    <property type="match status" value="1"/>
</dbReference>
<feature type="coiled-coil region" evidence="2">
    <location>
        <begin position="949"/>
        <end position="983"/>
    </location>
</feature>
<dbReference type="InterPro" id="IPR032724">
    <property type="entry name" value="SCP1.201-like"/>
</dbReference>
<evidence type="ECO:0000313" key="5">
    <source>
        <dbReference type="EMBL" id="KAB2587622.1"/>
    </source>
</evidence>
<dbReference type="CDD" id="cd00081">
    <property type="entry name" value="Hint"/>
    <property type="match status" value="1"/>
</dbReference>
<dbReference type="InterPro" id="IPR030934">
    <property type="entry name" value="Intein_C"/>
</dbReference>
<evidence type="ECO:0000256" key="3">
    <source>
        <dbReference type="SAM" id="MobiDB-lite"/>
    </source>
</evidence>
<dbReference type="PANTHER" id="PTHR23242:SF9">
    <property type="entry name" value="TRANSCRIPTION FACTOR HOXA13"/>
    <property type="match status" value="1"/>
</dbReference>
<organism evidence="5 6">
    <name type="scientific">Streptomyces arboris</name>
    <dbReference type="NCBI Taxonomy" id="2600619"/>
    <lineage>
        <taxon>Bacteria</taxon>
        <taxon>Bacillati</taxon>
        <taxon>Actinomycetota</taxon>
        <taxon>Actinomycetes</taxon>
        <taxon>Kitasatosporales</taxon>
        <taxon>Streptomycetaceae</taxon>
        <taxon>Streptomyces</taxon>
    </lineage>
</organism>
<gene>
    <name evidence="5" type="ORF">F5983_36960</name>
</gene>
<dbReference type="Proteomes" id="UP000326907">
    <property type="component" value="Unassembled WGS sequence"/>
</dbReference>
<name>A0A5N5EG99_9ACTN</name>
<reference evidence="5 6" key="1">
    <citation type="submission" date="2019-09" db="EMBL/GenBank/DDBJ databases">
        <authorList>
            <person name="Liu P."/>
        </authorList>
    </citation>
    <scope>NUCLEOTIDE SEQUENCE [LARGE SCALE GENOMIC DNA]</scope>
    <source>
        <strain evidence="5 6">TRM68085</strain>
    </source>
</reference>
<evidence type="ECO:0000256" key="2">
    <source>
        <dbReference type="SAM" id="Coils"/>
    </source>
</evidence>
<keyword evidence="2" id="KW-0175">Coiled coil</keyword>
<dbReference type="NCBIfam" id="TIGR01443">
    <property type="entry name" value="intein_Cterm"/>
    <property type="match status" value="1"/>
</dbReference>
<dbReference type="SMART" id="SM00306">
    <property type="entry name" value="HintN"/>
    <property type="match status" value="1"/>
</dbReference>
<feature type="domain" description="Methyl-accepting transducer" evidence="4">
    <location>
        <begin position="292"/>
        <end position="543"/>
    </location>
</feature>
<protein>
    <recommendedName>
        <fullName evidence="4">Methyl-accepting transducer domain-containing protein</fullName>
    </recommendedName>
</protein>
<feature type="compositionally biased region" description="Low complexity" evidence="3">
    <location>
        <begin position="492"/>
        <end position="503"/>
    </location>
</feature>
<keyword evidence="6" id="KW-1185">Reference proteome</keyword>
<dbReference type="Gene3D" id="2.170.16.10">
    <property type="entry name" value="Hedgehog/Intein (Hint) domain"/>
    <property type="match status" value="1"/>
</dbReference>
<feature type="region of interest" description="Disordered" evidence="3">
    <location>
        <begin position="1"/>
        <end position="22"/>
    </location>
</feature>
<sequence>MKHPAHRRSPFSGVRSRKPSAGGGTYRFASLVLVTSVLAGVLGSSPAAAEEPAVIGVDKWDRDYIVRAWKEGGPGVRQAAEAALVGTDDDILTFLATEESLAQYHDERVAAGQMASTGGIGVREAAKKALLGSQDDLEQFLIDGWKAPQEQDRRVRVGQIISTGGSGVRDAGKAALLGSPADVQKFLDEGQYEARATDQRVEVGQIMAVGGPATKAAAKLALRGTEQDVAEFLATGQHVARARDGEQATLAQLAKQAAYASRLAQKESDQAIEGAQRAEAASVLAKQAAAKAAEETKAAGKDSVRAANAASRAAQAARGAAAEASNAIGAARAANAASRIAASAAAAAASAATKAADAASRARFAAAAAASDAGKADDARKLAAAARKAADLADDSAAAADQAGKASDAADAAATAAGNAAGNAKAAADAADAANGYAAQAGASSDEARNAAAQARRHANEAQRAATASGALARKSATAAYQARDAARSAATHARNAATAADNAADHAGDASKAAAESAKHATEASNAAGTAEKALTTAQQVFALARAAEEQELTDRTTVGVENAEARKKERDALNARIAQSVKQIYALDDEAHSLKEEAAEPDADPKALAAKGRALAVKAMRNGDHGPWTQEAAAAALSGDDTAVVLYLRTGRGEAVARDTRFQVEQLAADSPYQAVRDAADQALKGSDEDVETFLRHGQFEAAVTEYRIQVGKVHSTGGPGVKEAAKALLQENDPKKLATFLLADQYIARNTDERVRAGQLLSSGGPEVQAAARIALSGSADELHTFIQHGQYQADSMDQLTATHLAQTTQLIAETARSAANARAQAWKAQQAAARARKAEDEANKAAAKAAESETQAFKFAADANKSATAAEGSAAKAAQSAATARQAAADANRYADNAEASAFSAQFSADYARNSAVEARKSADRAHASAIAANKSKEEAAADAKAAWDTTEKLLKAELEEAKRQAEAEFKRQQQAEEDRRKRTCHIPLTERGDAAFLNCVKRNGNEAIIAGIEMPQFLRDLALEISGIQGVLDCIDSPAFTQCAIAFAEVIPAGKILKLRKLDKLEEVAQKVRLRKACDTCFLAGTKVLMAGGEAKNIEDVQPSDEVVATDPITGKTSTQQVTRQVITKDDKWFNELTIATPNGPETLNPTYEHPFWSPSEKAWIKAGSLEKGMTLRTPDSSKPVKVQTNRSYSLAATTYNLSVAEVHTYYVFAGNTPVLVHNCFDFDAEELGKTLPEWREKQPTMGRYIDESGQPQTISSGRTGENYRLYELANAKLKKLLGVSYNINRADHAELKFAADMVERGIDNSSIVINYPKGTCLEMQGCDQLLNLLLGNRTLTVYWPDGKGGFSNVHRYGNGSPNRKQKGLE</sequence>
<evidence type="ECO:0000313" key="6">
    <source>
        <dbReference type="Proteomes" id="UP000326907"/>
    </source>
</evidence>
<dbReference type="InterPro" id="IPR004089">
    <property type="entry name" value="MCPsignal_dom"/>
</dbReference>
<dbReference type="InterPro" id="IPR003587">
    <property type="entry name" value="Hint_dom_N"/>
</dbReference>
<dbReference type="Pfam" id="PF03752">
    <property type="entry name" value="ALF"/>
    <property type="match status" value="8"/>
</dbReference>
<dbReference type="InterPro" id="IPR036844">
    <property type="entry name" value="Hint_dom_sf"/>
</dbReference>
<feature type="coiled-coil region" evidence="2">
    <location>
        <begin position="832"/>
        <end position="859"/>
    </location>
</feature>
<keyword evidence="1" id="KW-0807">Transducer</keyword>
<dbReference type="SUPFAM" id="SSF51294">
    <property type="entry name" value="Hedgehog/intein (Hint) domain"/>
    <property type="match status" value="1"/>
</dbReference>
<dbReference type="InterPro" id="IPR005506">
    <property type="entry name" value="DUF312_ALF"/>
</dbReference>
<evidence type="ECO:0000259" key="4">
    <source>
        <dbReference type="PROSITE" id="PS50111"/>
    </source>
</evidence>
<dbReference type="PROSITE" id="PS50818">
    <property type="entry name" value="INTEIN_C_TER"/>
    <property type="match status" value="1"/>
</dbReference>
<accession>A0A5N5EG99</accession>
<dbReference type="PANTHER" id="PTHR23242">
    <property type="entry name" value="TRANSCRIPTION FACTOR HOXA13"/>
    <property type="match status" value="1"/>
</dbReference>
<comment type="caution">
    <text evidence="5">The sequence shown here is derived from an EMBL/GenBank/DDBJ whole genome shotgun (WGS) entry which is preliminary data.</text>
</comment>
<proteinExistence type="predicted"/>
<evidence type="ECO:0000256" key="1">
    <source>
        <dbReference type="PROSITE-ProRule" id="PRU00284"/>
    </source>
</evidence>